<dbReference type="RefSeq" id="WP_188538419.1">
    <property type="nucleotide sequence ID" value="NZ_BMEQ01000017.1"/>
</dbReference>
<reference evidence="2" key="1">
    <citation type="journal article" date="2014" name="Int. J. Syst. Evol. Microbiol.">
        <title>Complete genome sequence of Corynebacterium casei LMG S-19264T (=DSM 44701T), isolated from a smear-ripened cheese.</title>
        <authorList>
            <consortium name="US DOE Joint Genome Institute (JGI-PGF)"/>
            <person name="Walter F."/>
            <person name="Albersmeier A."/>
            <person name="Kalinowski J."/>
            <person name="Ruckert C."/>
        </authorList>
    </citation>
    <scope>NUCLEOTIDE SEQUENCE</scope>
    <source>
        <strain evidence="2">CGMCC 1.12187</strain>
    </source>
</reference>
<name>A0A917LXI6_9MICC</name>
<proteinExistence type="predicted"/>
<organism evidence="2 3">
    <name type="scientific">Kocuria dechangensis</name>
    <dbReference type="NCBI Taxonomy" id="1176249"/>
    <lineage>
        <taxon>Bacteria</taxon>
        <taxon>Bacillati</taxon>
        <taxon>Actinomycetota</taxon>
        <taxon>Actinomycetes</taxon>
        <taxon>Micrococcales</taxon>
        <taxon>Micrococcaceae</taxon>
        <taxon>Kocuria</taxon>
    </lineage>
</organism>
<reference evidence="2" key="2">
    <citation type="submission" date="2020-09" db="EMBL/GenBank/DDBJ databases">
        <authorList>
            <person name="Sun Q."/>
            <person name="Zhou Y."/>
        </authorList>
    </citation>
    <scope>NUCLEOTIDE SEQUENCE</scope>
    <source>
        <strain evidence="2">CGMCC 1.12187</strain>
    </source>
</reference>
<accession>A0A917LXI6</accession>
<protein>
    <submittedName>
        <fullName evidence="2">Uncharacterized protein</fullName>
    </submittedName>
</protein>
<keyword evidence="3" id="KW-1185">Reference proteome</keyword>
<feature type="region of interest" description="Disordered" evidence="1">
    <location>
        <begin position="56"/>
        <end position="83"/>
    </location>
</feature>
<sequence length="83" mass="8684">MSDPVDPITAAAARARLAADAHRGVETDPWIAGLAEPAGPHRPGVPRHSAADVLSGRDDAHTVASEGERRAREWSQDLGNRGG</sequence>
<dbReference type="EMBL" id="BMEQ01000017">
    <property type="protein sequence ID" value="GGG63650.1"/>
    <property type="molecule type" value="Genomic_DNA"/>
</dbReference>
<evidence type="ECO:0000313" key="2">
    <source>
        <dbReference type="EMBL" id="GGG63650.1"/>
    </source>
</evidence>
<gene>
    <name evidence="2" type="ORF">GCM10011374_28880</name>
</gene>
<evidence type="ECO:0000256" key="1">
    <source>
        <dbReference type="SAM" id="MobiDB-lite"/>
    </source>
</evidence>
<comment type="caution">
    <text evidence="2">The sequence shown here is derived from an EMBL/GenBank/DDBJ whole genome shotgun (WGS) entry which is preliminary data.</text>
</comment>
<dbReference type="Proteomes" id="UP000638848">
    <property type="component" value="Unassembled WGS sequence"/>
</dbReference>
<feature type="compositionally biased region" description="Basic and acidic residues" evidence="1">
    <location>
        <begin position="56"/>
        <end position="75"/>
    </location>
</feature>
<dbReference type="AlphaFoldDB" id="A0A917LXI6"/>
<evidence type="ECO:0000313" key="3">
    <source>
        <dbReference type="Proteomes" id="UP000638848"/>
    </source>
</evidence>